<proteinExistence type="predicted"/>
<protein>
    <submittedName>
        <fullName evidence="1">Cysteine-rich CWC</fullName>
    </submittedName>
</protein>
<evidence type="ECO:0000313" key="1">
    <source>
        <dbReference type="EMBL" id="SEL86431.1"/>
    </source>
</evidence>
<gene>
    <name evidence="1" type="ORF">SAMN05216262_12724</name>
</gene>
<dbReference type="EMBL" id="FOBI01000027">
    <property type="protein sequence ID" value="SEL86431.1"/>
    <property type="molecule type" value="Genomic_DNA"/>
</dbReference>
<name>A0A1H7TNU1_9GAMM</name>
<dbReference type="AlphaFoldDB" id="A0A1H7TNU1"/>
<evidence type="ECO:0000313" key="2">
    <source>
        <dbReference type="Proteomes" id="UP000199297"/>
    </source>
</evidence>
<keyword evidence="2" id="KW-1185">Reference proteome</keyword>
<dbReference type="Pfam" id="PF14375">
    <property type="entry name" value="Cys_rich_CWC"/>
    <property type="match status" value="1"/>
</dbReference>
<organism evidence="1 2">
    <name type="scientific">Colwellia chukchiensis</name>
    <dbReference type="NCBI Taxonomy" id="641665"/>
    <lineage>
        <taxon>Bacteria</taxon>
        <taxon>Pseudomonadati</taxon>
        <taxon>Pseudomonadota</taxon>
        <taxon>Gammaproteobacteria</taxon>
        <taxon>Alteromonadales</taxon>
        <taxon>Colwelliaceae</taxon>
        <taxon>Colwellia</taxon>
    </lineage>
</organism>
<dbReference type="STRING" id="641665.GCA_002104455_02204"/>
<dbReference type="OrthoDB" id="5625686at2"/>
<reference evidence="2" key="1">
    <citation type="submission" date="2016-10" db="EMBL/GenBank/DDBJ databases">
        <authorList>
            <person name="Varghese N."/>
            <person name="Submissions S."/>
        </authorList>
    </citation>
    <scope>NUCLEOTIDE SEQUENCE [LARGE SCALE GENOMIC DNA]</scope>
    <source>
        <strain evidence="2">CGMCC 1.9127</strain>
    </source>
</reference>
<sequence>MSSQESQLCPLCQQANHCAVNANTPCWCVNHEVKPALLAQVPSAMANKVCICQQCIEKFNFDNAVNKGREC</sequence>
<accession>A0A1H7TNU1</accession>
<dbReference type="Proteomes" id="UP000199297">
    <property type="component" value="Unassembled WGS sequence"/>
</dbReference>
<dbReference type="InterPro" id="IPR032720">
    <property type="entry name" value="Cys_rich_CWC"/>
</dbReference>
<dbReference type="RefSeq" id="WP_085286140.1">
    <property type="nucleotide sequence ID" value="NZ_FOBI01000027.1"/>
</dbReference>